<dbReference type="Gene3D" id="1.20.1250.20">
    <property type="entry name" value="MFS general substrate transporter like domains"/>
    <property type="match status" value="1"/>
</dbReference>
<dbReference type="EMBL" id="SGWQ01000003">
    <property type="protein sequence ID" value="RZS41060.1"/>
    <property type="molecule type" value="Genomic_DNA"/>
</dbReference>
<dbReference type="PANTHER" id="PTHR23513">
    <property type="entry name" value="INTEGRAL MEMBRANE EFFLUX PROTEIN-RELATED"/>
    <property type="match status" value="1"/>
</dbReference>
<comment type="caution">
    <text evidence="7">The sequence shown here is derived from an EMBL/GenBank/DDBJ whole genome shotgun (WGS) entry which is preliminary data.</text>
</comment>
<name>A0A4Q7KXK9_9PSEU</name>
<dbReference type="InterPro" id="IPR036259">
    <property type="entry name" value="MFS_trans_sf"/>
</dbReference>
<dbReference type="SUPFAM" id="SSF103473">
    <property type="entry name" value="MFS general substrate transporter"/>
    <property type="match status" value="1"/>
</dbReference>
<dbReference type="GO" id="GO:0022857">
    <property type="term" value="F:transmembrane transporter activity"/>
    <property type="evidence" value="ECO:0007669"/>
    <property type="project" value="InterPro"/>
</dbReference>
<evidence type="ECO:0000313" key="7">
    <source>
        <dbReference type="EMBL" id="RZS41060.1"/>
    </source>
</evidence>
<feature type="transmembrane region" description="Helical" evidence="6">
    <location>
        <begin position="249"/>
        <end position="267"/>
    </location>
</feature>
<feature type="transmembrane region" description="Helical" evidence="6">
    <location>
        <begin position="144"/>
        <end position="162"/>
    </location>
</feature>
<keyword evidence="2" id="KW-1003">Cell membrane</keyword>
<dbReference type="AlphaFoldDB" id="A0A4Q7KXK9"/>
<keyword evidence="5 6" id="KW-0472">Membrane</keyword>
<evidence type="ECO:0000256" key="6">
    <source>
        <dbReference type="SAM" id="Phobius"/>
    </source>
</evidence>
<comment type="subcellular location">
    <subcellularLocation>
        <location evidence="1">Cell membrane</location>
        <topology evidence="1">Multi-pass membrane protein</topology>
    </subcellularLocation>
</comment>
<organism evidence="7 8">
    <name type="scientific">Herbihabitans rhizosphaerae</name>
    <dbReference type="NCBI Taxonomy" id="1872711"/>
    <lineage>
        <taxon>Bacteria</taxon>
        <taxon>Bacillati</taxon>
        <taxon>Actinomycetota</taxon>
        <taxon>Actinomycetes</taxon>
        <taxon>Pseudonocardiales</taxon>
        <taxon>Pseudonocardiaceae</taxon>
        <taxon>Herbihabitans</taxon>
    </lineage>
</organism>
<evidence type="ECO:0000256" key="3">
    <source>
        <dbReference type="ARBA" id="ARBA00022692"/>
    </source>
</evidence>
<keyword evidence="3 6" id="KW-0812">Transmembrane</keyword>
<gene>
    <name evidence="7" type="ORF">EV193_103378</name>
</gene>
<dbReference type="PANTHER" id="PTHR23513:SF11">
    <property type="entry name" value="STAPHYLOFERRIN A TRANSPORTER"/>
    <property type="match status" value="1"/>
</dbReference>
<feature type="transmembrane region" description="Helical" evidence="6">
    <location>
        <begin position="21"/>
        <end position="38"/>
    </location>
</feature>
<sequence length="406" mass="41657">MTHPLRDRQFRRVFLGRSLSTFSDAIVPAALTLAVVQATGSAGALATVLLCALLPRLVLLPIGGVIADRFDARKIALTTDLVRAAAQLVVGVELIGGDPQLTHIAIAEAVGGAASGCALPTLSPLVIGTVTAEQRQRANSMTGASASLARLCGPGIAGLLIFTVGAGWVFVLTAVAFLVSASLLGSITVRRVEVPRASLRADLVAGWTEVRTRGWLWSSLVAHAVWNLAAGVLLTLGPLIAVRQLGGEGVWVAALQAGGIGLLIGSLAAGRARVSRPVLIANIALAGYAVPLLLFALAVPAVWTIGAYGLALAGLGFLNPTWSTVLQAEVPEHLLARVTAWDWLFSLGAQPLGYALAPLAAAHWGDGTPLIIASVLVAVSCLGTAAVPAVRELRARPAVAVAQPAR</sequence>
<dbReference type="GO" id="GO:0005886">
    <property type="term" value="C:plasma membrane"/>
    <property type="evidence" value="ECO:0007669"/>
    <property type="project" value="UniProtKB-SubCell"/>
</dbReference>
<keyword evidence="4 6" id="KW-1133">Transmembrane helix</keyword>
<evidence type="ECO:0000256" key="4">
    <source>
        <dbReference type="ARBA" id="ARBA00022989"/>
    </source>
</evidence>
<reference evidence="7 8" key="1">
    <citation type="submission" date="2019-02" db="EMBL/GenBank/DDBJ databases">
        <title>Genomic Encyclopedia of Type Strains, Phase IV (KMG-IV): sequencing the most valuable type-strain genomes for metagenomic binning, comparative biology and taxonomic classification.</title>
        <authorList>
            <person name="Goeker M."/>
        </authorList>
    </citation>
    <scope>NUCLEOTIDE SEQUENCE [LARGE SCALE GENOMIC DNA]</scope>
    <source>
        <strain evidence="7 8">DSM 101727</strain>
    </source>
</reference>
<dbReference type="InterPro" id="IPR011701">
    <property type="entry name" value="MFS"/>
</dbReference>
<feature type="transmembrane region" description="Helical" evidence="6">
    <location>
        <begin position="279"/>
        <end position="299"/>
    </location>
</feature>
<dbReference type="Proteomes" id="UP000294257">
    <property type="component" value="Unassembled WGS sequence"/>
</dbReference>
<proteinExistence type="predicted"/>
<evidence type="ECO:0000256" key="2">
    <source>
        <dbReference type="ARBA" id="ARBA00022475"/>
    </source>
</evidence>
<dbReference type="OrthoDB" id="4528313at2"/>
<evidence type="ECO:0000256" key="5">
    <source>
        <dbReference type="ARBA" id="ARBA00023136"/>
    </source>
</evidence>
<feature type="transmembrane region" description="Helical" evidence="6">
    <location>
        <begin position="168"/>
        <end position="189"/>
    </location>
</feature>
<feature type="transmembrane region" description="Helical" evidence="6">
    <location>
        <begin position="220"/>
        <end position="243"/>
    </location>
</feature>
<dbReference type="RefSeq" id="WP_130344022.1">
    <property type="nucleotide sequence ID" value="NZ_SGWQ01000003.1"/>
</dbReference>
<evidence type="ECO:0000313" key="8">
    <source>
        <dbReference type="Proteomes" id="UP000294257"/>
    </source>
</evidence>
<dbReference type="Pfam" id="PF07690">
    <property type="entry name" value="MFS_1"/>
    <property type="match status" value="1"/>
</dbReference>
<evidence type="ECO:0000256" key="1">
    <source>
        <dbReference type="ARBA" id="ARBA00004651"/>
    </source>
</evidence>
<dbReference type="CDD" id="cd06173">
    <property type="entry name" value="MFS_MefA_like"/>
    <property type="match status" value="1"/>
</dbReference>
<accession>A0A4Q7KXK9</accession>
<protein>
    <submittedName>
        <fullName evidence="7">Putative MFS family arabinose efflux permease</fullName>
    </submittedName>
</protein>
<feature type="transmembrane region" description="Helical" evidence="6">
    <location>
        <begin position="44"/>
        <end position="67"/>
    </location>
</feature>
<feature type="transmembrane region" description="Helical" evidence="6">
    <location>
        <begin position="370"/>
        <end position="390"/>
    </location>
</feature>
<keyword evidence="8" id="KW-1185">Reference proteome</keyword>